<dbReference type="PROSITE" id="PS00941">
    <property type="entry name" value="CARBOXYLESTERASE_B_2"/>
    <property type="match status" value="1"/>
</dbReference>
<dbReference type="PANTHER" id="PTHR43918:SF4">
    <property type="entry name" value="CARBOXYLIC ESTER HYDROLASE"/>
    <property type="match status" value="1"/>
</dbReference>
<feature type="domain" description="Carboxylesterase type B" evidence="4">
    <location>
        <begin position="369"/>
        <end position="475"/>
    </location>
</feature>
<dbReference type="AlphaFoldDB" id="A0AA40EFL4"/>
<comment type="caution">
    <text evidence="5">The sequence shown here is derived from an EMBL/GenBank/DDBJ whole genome shotgun (WGS) entry which is preliminary data.</text>
</comment>
<dbReference type="Proteomes" id="UP001172155">
    <property type="component" value="Unassembled WGS sequence"/>
</dbReference>
<dbReference type="EC" id="3.1.1.-" evidence="3"/>
<feature type="domain" description="Carboxylesterase type B" evidence="4">
    <location>
        <begin position="32"/>
        <end position="353"/>
    </location>
</feature>
<dbReference type="InterPro" id="IPR050654">
    <property type="entry name" value="AChE-related_enzymes"/>
</dbReference>
<dbReference type="GO" id="GO:0006581">
    <property type="term" value="P:acetylcholine catabolic process"/>
    <property type="evidence" value="ECO:0007669"/>
    <property type="project" value="TreeGrafter"/>
</dbReference>
<dbReference type="GO" id="GO:0005886">
    <property type="term" value="C:plasma membrane"/>
    <property type="evidence" value="ECO:0007669"/>
    <property type="project" value="TreeGrafter"/>
</dbReference>
<comment type="similarity">
    <text evidence="1 3">Belongs to the type-B carboxylesterase/lipase family.</text>
</comment>
<feature type="chain" id="PRO_5041483721" description="Carboxylic ester hydrolase" evidence="3">
    <location>
        <begin position="19"/>
        <end position="498"/>
    </location>
</feature>
<dbReference type="SUPFAM" id="SSF53474">
    <property type="entry name" value="alpha/beta-Hydrolases"/>
    <property type="match status" value="1"/>
</dbReference>
<evidence type="ECO:0000313" key="6">
    <source>
        <dbReference type="Proteomes" id="UP001172155"/>
    </source>
</evidence>
<dbReference type="PROSITE" id="PS00122">
    <property type="entry name" value="CARBOXYLESTERASE_B_1"/>
    <property type="match status" value="1"/>
</dbReference>
<dbReference type="GO" id="GO:0003990">
    <property type="term" value="F:acetylcholinesterase activity"/>
    <property type="evidence" value="ECO:0007669"/>
    <property type="project" value="TreeGrafter"/>
</dbReference>
<evidence type="ECO:0000256" key="1">
    <source>
        <dbReference type="ARBA" id="ARBA00005964"/>
    </source>
</evidence>
<gene>
    <name evidence="5" type="ORF">B0T18DRAFT_421212</name>
</gene>
<dbReference type="PANTHER" id="PTHR43918">
    <property type="entry name" value="ACETYLCHOLINESTERASE"/>
    <property type="match status" value="1"/>
</dbReference>
<dbReference type="InterPro" id="IPR002018">
    <property type="entry name" value="CarbesteraseB"/>
</dbReference>
<dbReference type="InterPro" id="IPR019819">
    <property type="entry name" value="Carboxylesterase_B_CS"/>
</dbReference>
<keyword evidence="3" id="KW-0732">Signal</keyword>
<keyword evidence="6" id="KW-1185">Reference proteome</keyword>
<dbReference type="EMBL" id="JAUKUD010000007">
    <property type="protein sequence ID" value="KAK0738080.1"/>
    <property type="molecule type" value="Genomic_DNA"/>
</dbReference>
<accession>A0AA40EFL4</accession>
<reference evidence="5" key="1">
    <citation type="submission" date="2023-06" db="EMBL/GenBank/DDBJ databases">
        <title>Genome-scale phylogeny and comparative genomics of the fungal order Sordariales.</title>
        <authorList>
            <consortium name="Lawrence Berkeley National Laboratory"/>
            <person name="Hensen N."/>
            <person name="Bonometti L."/>
            <person name="Westerberg I."/>
            <person name="Brannstrom I.O."/>
            <person name="Guillou S."/>
            <person name="Cros-Aarteil S."/>
            <person name="Calhoun S."/>
            <person name="Haridas S."/>
            <person name="Kuo A."/>
            <person name="Mondo S."/>
            <person name="Pangilinan J."/>
            <person name="Riley R."/>
            <person name="LaButti K."/>
            <person name="Andreopoulos B."/>
            <person name="Lipzen A."/>
            <person name="Chen C."/>
            <person name="Yanf M."/>
            <person name="Daum C."/>
            <person name="Ng V."/>
            <person name="Clum A."/>
            <person name="Steindorff A."/>
            <person name="Ohm R."/>
            <person name="Martin F."/>
            <person name="Silar P."/>
            <person name="Natvig D."/>
            <person name="Lalanne C."/>
            <person name="Gautier V."/>
            <person name="Ament-velasquez S.L."/>
            <person name="Kruys A."/>
            <person name="Hutchinson M.I."/>
            <person name="Powell A.J."/>
            <person name="Barry K."/>
            <person name="Miller A.N."/>
            <person name="Grigoriev I.V."/>
            <person name="Debuchy R."/>
            <person name="Gladieux P."/>
            <person name="Thoren M.H."/>
            <person name="Johannesson H."/>
        </authorList>
    </citation>
    <scope>NUCLEOTIDE SEQUENCE</scope>
    <source>
        <strain evidence="5">SMH3187-1</strain>
    </source>
</reference>
<protein>
    <recommendedName>
        <fullName evidence="3">Carboxylic ester hydrolase</fullName>
        <ecNumber evidence="3">3.1.1.-</ecNumber>
    </recommendedName>
</protein>
<dbReference type="Gene3D" id="3.40.50.1820">
    <property type="entry name" value="alpha/beta hydrolase"/>
    <property type="match status" value="2"/>
</dbReference>
<evidence type="ECO:0000313" key="5">
    <source>
        <dbReference type="EMBL" id="KAK0738080.1"/>
    </source>
</evidence>
<evidence type="ECO:0000256" key="3">
    <source>
        <dbReference type="RuleBase" id="RU361235"/>
    </source>
</evidence>
<dbReference type="Pfam" id="PF00135">
    <property type="entry name" value="COesterase"/>
    <property type="match status" value="2"/>
</dbReference>
<evidence type="ECO:0000259" key="4">
    <source>
        <dbReference type="Pfam" id="PF00135"/>
    </source>
</evidence>
<sequence>MRAHSFAASLLLAFSAAAQDGTSERPKPPGLTVKTTSGTYTGLVNSTAPDVCQWLGIPYARPPLGALRFMPPKKAPNYGAADAKAYKPTCYQNSGNKSSLYWQLLPEYLNTGLESEDCLYVNLWAPRQPAEKVPVIIWVSGGGFKEGGGHALYQVPDQWVQRMQTHIVVTFNFRLHIFGFPGSPAASINAGLMDLRLVVEWLKDNIEGFGGDPNRMILYGQSSGNNMVLMYSYAHPKKPIVRGFIGTSGGTPLTNPTTSPNFHNVAQVAGCANLTATAELTCMQNVDALALQQAVDTINTDPNRGLFRPIADNITTFTNLTERLEKGLVAKLPFIGGFMYNEGAVFLPFDPEATTAPPPVSIPGVEGLTCSIKREVDKRNAYGLTTYRYLYSGNFTNVTPRYWLGGMHSSDIPLIFGTHYQFRGNSTEFEWQTSFAMQEFWVSFAANPNKDPRNSLGQVWPKYKGPNGLIMDFGNATGTGPSYVAPVSVADSYSGPCL</sequence>
<evidence type="ECO:0000256" key="2">
    <source>
        <dbReference type="ARBA" id="ARBA00022801"/>
    </source>
</evidence>
<keyword evidence="2 3" id="KW-0378">Hydrolase</keyword>
<name>A0AA40EFL4_9PEZI</name>
<dbReference type="GO" id="GO:0019695">
    <property type="term" value="P:choline metabolic process"/>
    <property type="evidence" value="ECO:0007669"/>
    <property type="project" value="TreeGrafter"/>
</dbReference>
<organism evidence="5 6">
    <name type="scientific">Schizothecium vesticola</name>
    <dbReference type="NCBI Taxonomy" id="314040"/>
    <lineage>
        <taxon>Eukaryota</taxon>
        <taxon>Fungi</taxon>
        <taxon>Dikarya</taxon>
        <taxon>Ascomycota</taxon>
        <taxon>Pezizomycotina</taxon>
        <taxon>Sordariomycetes</taxon>
        <taxon>Sordariomycetidae</taxon>
        <taxon>Sordariales</taxon>
        <taxon>Schizotheciaceae</taxon>
        <taxon>Schizothecium</taxon>
    </lineage>
</organism>
<feature type="signal peptide" evidence="3">
    <location>
        <begin position="1"/>
        <end position="18"/>
    </location>
</feature>
<dbReference type="InterPro" id="IPR019826">
    <property type="entry name" value="Carboxylesterase_B_AS"/>
</dbReference>
<dbReference type="InterPro" id="IPR029058">
    <property type="entry name" value="AB_hydrolase_fold"/>
</dbReference>
<proteinExistence type="inferred from homology"/>